<keyword evidence="2" id="KW-1133">Transmembrane helix</keyword>
<feature type="transmembrane region" description="Helical" evidence="2">
    <location>
        <begin position="99"/>
        <end position="119"/>
    </location>
</feature>
<reference evidence="3 4" key="1">
    <citation type="submission" date="2018-12" db="EMBL/GenBank/DDBJ databases">
        <authorList>
            <consortium name="Pathogen Informatics"/>
        </authorList>
    </citation>
    <scope>NUCLEOTIDE SEQUENCE [LARGE SCALE GENOMIC DNA]</scope>
    <source>
        <strain evidence="3 4">NCTC949</strain>
    </source>
</reference>
<feature type="region of interest" description="Disordered" evidence="1">
    <location>
        <begin position="165"/>
        <end position="213"/>
    </location>
</feature>
<feature type="transmembrane region" description="Helical" evidence="2">
    <location>
        <begin position="30"/>
        <end position="63"/>
    </location>
</feature>
<evidence type="ECO:0000256" key="2">
    <source>
        <dbReference type="SAM" id="Phobius"/>
    </source>
</evidence>
<keyword evidence="2" id="KW-0812">Transmembrane</keyword>
<keyword evidence="2" id="KW-0472">Membrane</keyword>
<keyword evidence="3" id="KW-0675">Receptor</keyword>
<dbReference type="Proteomes" id="UP000271380">
    <property type="component" value="Chromosome"/>
</dbReference>
<feature type="transmembrane region" description="Helical" evidence="2">
    <location>
        <begin position="125"/>
        <end position="145"/>
    </location>
</feature>
<evidence type="ECO:0000256" key="1">
    <source>
        <dbReference type="SAM" id="MobiDB-lite"/>
    </source>
</evidence>
<protein>
    <submittedName>
        <fullName evidence="3">Cell-surface hemin receptor</fullName>
    </submittedName>
</protein>
<dbReference type="RefSeq" id="WP_126316321.1">
    <property type="nucleotide sequence ID" value="NZ_JBHOLU010000002.1"/>
</dbReference>
<proteinExistence type="predicted"/>
<evidence type="ECO:0000313" key="3">
    <source>
        <dbReference type="EMBL" id="VEH04771.1"/>
    </source>
</evidence>
<dbReference type="EMBL" id="LR134377">
    <property type="protein sequence ID" value="VEH04771.1"/>
    <property type="molecule type" value="Genomic_DNA"/>
</dbReference>
<name>A0AB38VQR8_9CORY</name>
<sequence length="213" mass="23689">MTTPIQYALNNLYPDVDPATPQPLTRSERFSIALASAVLAFGAITADLIIGGVGIVLLVFATVTPSRKTSRRIRYEARTRFPNHDWAENDIAQNTNLRIFFPIFWITAIAICFAAFWFSPTELTTYIAIAAALAVAIIVWFMPGLNPRWSSPRAKRSKRTIKKIKRAQHMKSAAQTTTDEQTIAKQSTTYTHGSTASSNCPKSNDDTTEIQLH</sequence>
<evidence type="ECO:0000313" key="4">
    <source>
        <dbReference type="Proteomes" id="UP000271380"/>
    </source>
</evidence>
<organism evidence="3 4">
    <name type="scientific">Corynebacterium kutscheri</name>
    <dbReference type="NCBI Taxonomy" id="35755"/>
    <lineage>
        <taxon>Bacteria</taxon>
        <taxon>Bacillati</taxon>
        <taxon>Actinomycetota</taxon>
        <taxon>Actinomycetes</taxon>
        <taxon>Mycobacteriales</taxon>
        <taxon>Corynebacteriaceae</taxon>
        <taxon>Corynebacterium</taxon>
    </lineage>
</organism>
<dbReference type="AlphaFoldDB" id="A0AB38VQR8"/>
<feature type="compositionally biased region" description="Polar residues" evidence="1">
    <location>
        <begin position="173"/>
        <end position="202"/>
    </location>
</feature>
<accession>A0AB38VQR8</accession>
<gene>
    <name evidence="3" type="primary">htaC_2</name>
    <name evidence="3" type="ORF">NCTC949_00263</name>
</gene>